<dbReference type="CDD" id="cd12797">
    <property type="entry name" value="M23_peptidase"/>
    <property type="match status" value="1"/>
</dbReference>
<sequence length="267" mass="28200">MGRVFGNPVLVQSIKQVAGLMAMAVRYDNKLPDKDTSASRGLYALPFSGAWTVLNGGVDEETSHSWDVYTQRYAYDFVILDDEGRSCPSDADPADPAAYYCYGREVLAPADGVVAESHEGCPDARIALDGKIGCGGDDIRGNYVLIEHAGGEFSCLCHLKAGSVAVRAGDRVARGQAVGQCGSSGNSSEPHLHFHVQLGASFYSSPGVPIRFEGVRARPAPNYAAADPRPVPADAHDLFPPFLARGLRVEAAGEACDGAVAAAFLRN</sequence>
<keyword evidence="3" id="KW-1185">Reference proteome</keyword>
<organism evidence="2 3">
    <name type="scientific">Gordonibacter massiliensis</name>
    <name type="common">ex Traore et al. 2017</name>
    <dbReference type="NCBI Taxonomy" id="1841863"/>
    <lineage>
        <taxon>Bacteria</taxon>
        <taxon>Bacillati</taxon>
        <taxon>Actinomycetota</taxon>
        <taxon>Coriobacteriia</taxon>
        <taxon>Eggerthellales</taxon>
        <taxon>Eggerthellaceae</taxon>
        <taxon>Gordonibacter</taxon>
    </lineage>
</organism>
<dbReference type="Proteomes" id="UP000587396">
    <property type="component" value="Unassembled WGS sequence"/>
</dbReference>
<dbReference type="Gene3D" id="2.70.70.10">
    <property type="entry name" value="Glucose Permease (Domain IIA)"/>
    <property type="match status" value="1"/>
</dbReference>
<dbReference type="RefSeq" id="WP_185905190.1">
    <property type="nucleotide sequence ID" value="NZ_JACMSE010000005.1"/>
</dbReference>
<protein>
    <submittedName>
        <fullName evidence="2">M23 family metallopeptidase</fullName>
    </submittedName>
</protein>
<dbReference type="InterPro" id="IPR011055">
    <property type="entry name" value="Dup_hybrid_motif"/>
</dbReference>
<proteinExistence type="predicted"/>
<evidence type="ECO:0000313" key="3">
    <source>
        <dbReference type="Proteomes" id="UP000587396"/>
    </source>
</evidence>
<reference evidence="2 3" key="1">
    <citation type="submission" date="2020-08" db="EMBL/GenBank/DDBJ databases">
        <authorList>
            <person name="Liu C."/>
            <person name="Sun Q."/>
        </authorList>
    </citation>
    <scope>NUCLEOTIDE SEQUENCE [LARGE SCALE GENOMIC DNA]</scope>
    <source>
        <strain evidence="2 3">N22</strain>
    </source>
</reference>
<dbReference type="GO" id="GO:0004222">
    <property type="term" value="F:metalloendopeptidase activity"/>
    <property type="evidence" value="ECO:0007669"/>
    <property type="project" value="TreeGrafter"/>
</dbReference>
<dbReference type="PANTHER" id="PTHR21666:SF270">
    <property type="entry name" value="MUREIN HYDROLASE ACTIVATOR ENVC"/>
    <property type="match status" value="1"/>
</dbReference>
<accession>A0A842JHT1</accession>
<comment type="caution">
    <text evidence="2">The sequence shown here is derived from an EMBL/GenBank/DDBJ whole genome shotgun (WGS) entry which is preliminary data.</text>
</comment>
<dbReference type="InterPro" id="IPR016047">
    <property type="entry name" value="M23ase_b-sheet_dom"/>
</dbReference>
<evidence type="ECO:0000259" key="1">
    <source>
        <dbReference type="Pfam" id="PF01551"/>
    </source>
</evidence>
<dbReference type="AlphaFoldDB" id="A0A842JHT1"/>
<evidence type="ECO:0000313" key="2">
    <source>
        <dbReference type="EMBL" id="MBC2889335.1"/>
    </source>
</evidence>
<dbReference type="PANTHER" id="PTHR21666">
    <property type="entry name" value="PEPTIDASE-RELATED"/>
    <property type="match status" value="1"/>
</dbReference>
<feature type="domain" description="M23ase beta-sheet core" evidence="1">
    <location>
        <begin position="102"/>
        <end position="197"/>
    </location>
</feature>
<dbReference type="SUPFAM" id="SSF51261">
    <property type="entry name" value="Duplicated hybrid motif"/>
    <property type="match status" value="1"/>
</dbReference>
<dbReference type="InterPro" id="IPR050570">
    <property type="entry name" value="Cell_wall_metabolism_enzyme"/>
</dbReference>
<dbReference type="EMBL" id="JACMSE010000005">
    <property type="protein sequence ID" value="MBC2889335.1"/>
    <property type="molecule type" value="Genomic_DNA"/>
</dbReference>
<name>A0A842JHT1_9ACTN</name>
<gene>
    <name evidence="2" type="ORF">H7313_08245</name>
</gene>
<dbReference type="Pfam" id="PF01551">
    <property type="entry name" value="Peptidase_M23"/>
    <property type="match status" value="1"/>
</dbReference>